<reference evidence="2" key="2">
    <citation type="submission" date="2025-09" db="UniProtKB">
        <authorList>
            <consortium name="Ensembl"/>
        </authorList>
    </citation>
    <scope>IDENTIFICATION</scope>
</reference>
<sequence>QEAERITMVSLLLFPTTAVLLLGEASGLDQSETRVQRRVMRSFGVATLANGSQLVRGPLASRPCPRLCWTIPKADHAESASDPGHWKQKNSSELGRLCAKPLRGLSSV</sequence>
<keyword evidence="1" id="KW-0732">Signal</keyword>
<name>A0A8D2KWW0_VARKO</name>
<feature type="chain" id="PRO_5034499022" evidence="1">
    <location>
        <begin position="28"/>
        <end position="108"/>
    </location>
</feature>
<evidence type="ECO:0000313" key="2">
    <source>
        <dbReference type="Ensembl" id="ENSVKKP00000013441.1"/>
    </source>
</evidence>
<proteinExistence type="predicted"/>
<dbReference type="AlphaFoldDB" id="A0A8D2KWW0"/>
<dbReference type="Proteomes" id="UP000694545">
    <property type="component" value="Unplaced"/>
</dbReference>
<evidence type="ECO:0000313" key="3">
    <source>
        <dbReference type="Proteomes" id="UP000694545"/>
    </source>
</evidence>
<evidence type="ECO:0000256" key="1">
    <source>
        <dbReference type="SAM" id="SignalP"/>
    </source>
</evidence>
<protein>
    <submittedName>
        <fullName evidence="2">Uncharacterized protein</fullName>
    </submittedName>
</protein>
<feature type="signal peptide" evidence="1">
    <location>
        <begin position="1"/>
        <end position="27"/>
    </location>
</feature>
<dbReference type="Ensembl" id="ENSVKKT00000013764.1">
    <property type="protein sequence ID" value="ENSVKKP00000013441.1"/>
    <property type="gene ID" value="ENSVKKG00000009273.1"/>
</dbReference>
<keyword evidence="3" id="KW-1185">Reference proteome</keyword>
<reference evidence="2" key="1">
    <citation type="submission" date="2025-08" db="UniProtKB">
        <authorList>
            <consortium name="Ensembl"/>
        </authorList>
    </citation>
    <scope>IDENTIFICATION</scope>
</reference>
<organism evidence="2 3">
    <name type="scientific">Varanus komodoensis</name>
    <name type="common">Komodo dragon</name>
    <dbReference type="NCBI Taxonomy" id="61221"/>
    <lineage>
        <taxon>Eukaryota</taxon>
        <taxon>Metazoa</taxon>
        <taxon>Chordata</taxon>
        <taxon>Craniata</taxon>
        <taxon>Vertebrata</taxon>
        <taxon>Euteleostomi</taxon>
        <taxon>Lepidosauria</taxon>
        <taxon>Squamata</taxon>
        <taxon>Bifurcata</taxon>
        <taxon>Unidentata</taxon>
        <taxon>Episquamata</taxon>
        <taxon>Toxicofera</taxon>
        <taxon>Anguimorpha</taxon>
        <taxon>Paleoanguimorpha</taxon>
        <taxon>Varanoidea</taxon>
        <taxon>Varanidae</taxon>
        <taxon>Varanus</taxon>
    </lineage>
</organism>
<accession>A0A8D2KWW0</accession>